<organism evidence="5 6">
    <name type="scientific">Forsythia ovata</name>
    <dbReference type="NCBI Taxonomy" id="205694"/>
    <lineage>
        <taxon>Eukaryota</taxon>
        <taxon>Viridiplantae</taxon>
        <taxon>Streptophyta</taxon>
        <taxon>Embryophyta</taxon>
        <taxon>Tracheophyta</taxon>
        <taxon>Spermatophyta</taxon>
        <taxon>Magnoliopsida</taxon>
        <taxon>eudicotyledons</taxon>
        <taxon>Gunneridae</taxon>
        <taxon>Pentapetalae</taxon>
        <taxon>asterids</taxon>
        <taxon>lamiids</taxon>
        <taxon>Lamiales</taxon>
        <taxon>Oleaceae</taxon>
        <taxon>Forsythieae</taxon>
        <taxon>Forsythia</taxon>
    </lineage>
</organism>
<sequence length="147" mass="16654">MIDNLVSAMRTLHRALIRYGIQDVNVTTAHSLGILESSQPSSLAKFRPNWDKGDLDIMLQFLHQTKSPFMVNPYPYFGYSPEQANFALFKPNSGLHDKYTKQTYTNMFDLLIDAVHISMKKLGYGDVEIIVGETGWAFAGETFEPKC</sequence>
<dbReference type="Proteomes" id="UP001604277">
    <property type="component" value="Unassembled WGS sequence"/>
</dbReference>
<comment type="similarity">
    <text evidence="1 4">Belongs to the glycosyl hydrolase 17 family.</text>
</comment>
<comment type="caution">
    <text evidence="5">The sequence shown here is derived from an EMBL/GenBank/DDBJ whole genome shotgun (WGS) entry which is preliminary data.</text>
</comment>
<dbReference type="Pfam" id="PF00332">
    <property type="entry name" value="Glyco_hydro_17"/>
    <property type="match status" value="1"/>
</dbReference>
<dbReference type="PANTHER" id="PTHR32227">
    <property type="entry name" value="GLUCAN ENDO-1,3-BETA-GLUCOSIDASE BG1-RELATED-RELATED"/>
    <property type="match status" value="1"/>
</dbReference>
<proteinExistence type="inferred from homology"/>
<protein>
    <submittedName>
        <fullName evidence="5">O-Glycosyl hydrolase family 17 protein</fullName>
    </submittedName>
</protein>
<dbReference type="GO" id="GO:0016798">
    <property type="term" value="F:hydrolase activity, acting on glycosyl bonds"/>
    <property type="evidence" value="ECO:0007669"/>
    <property type="project" value="UniProtKB-KW"/>
</dbReference>
<gene>
    <name evidence="5" type="ORF">Fot_20304</name>
</gene>
<keyword evidence="3" id="KW-0326">Glycosidase</keyword>
<evidence type="ECO:0000256" key="4">
    <source>
        <dbReference type="RuleBase" id="RU004335"/>
    </source>
</evidence>
<evidence type="ECO:0000256" key="3">
    <source>
        <dbReference type="ARBA" id="ARBA00023295"/>
    </source>
</evidence>
<keyword evidence="2 5" id="KW-0378">Hydrolase</keyword>
<dbReference type="AlphaFoldDB" id="A0ABD1VQ72"/>
<dbReference type="Gene3D" id="3.20.20.80">
    <property type="entry name" value="Glycosidases"/>
    <property type="match status" value="1"/>
</dbReference>
<keyword evidence="6" id="KW-1185">Reference proteome</keyword>
<evidence type="ECO:0000313" key="5">
    <source>
        <dbReference type="EMBL" id="KAL2538913.1"/>
    </source>
</evidence>
<evidence type="ECO:0000256" key="2">
    <source>
        <dbReference type="ARBA" id="ARBA00022801"/>
    </source>
</evidence>
<reference evidence="6" key="1">
    <citation type="submission" date="2024-07" db="EMBL/GenBank/DDBJ databases">
        <title>Two chromosome-level genome assemblies of Korean endemic species Abeliophyllum distichum and Forsythia ovata (Oleaceae).</title>
        <authorList>
            <person name="Jang H."/>
        </authorList>
    </citation>
    <scope>NUCLEOTIDE SEQUENCE [LARGE SCALE GENOMIC DNA]</scope>
</reference>
<evidence type="ECO:0000313" key="6">
    <source>
        <dbReference type="Proteomes" id="UP001604277"/>
    </source>
</evidence>
<name>A0ABD1VQ72_9LAMI</name>
<dbReference type="InterPro" id="IPR017853">
    <property type="entry name" value="GH"/>
</dbReference>
<dbReference type="InterPro" id="IPR044965">
    <property type="entry name" value="Glyco_hydro_17_plant"/>
</dbReference>
<dbReference type="EMBL" id="JBFOLJ010000005">
    <property type="protein sequence ID" value="KAL2538913.1"/>
    <property type="molecule type" value="Genomic_DNA"/>
</dbReference>
<accession>A0ABD1VQ72</accession>
<dbReference type="SUPFAM" id="SSF51445">
    <property type="entry name" value="(Trans)glycosidases"/>
    <property type="match status" value="1"/>
</dbReference>
<evidence type="ECO:0000256" key="1">
    <source>
        <dbReference type="ARBA" id="ARBA00008773"/>
    </source>
</evidence>
<dbReference type="InterPro" id="IPR000490">
    <property type="entry name" value="Glyco_hydro_17"/>
</dbReference>